<proteinExistence type="predicted"/>
<name>A0A7V2ZL45_9BACT</name>
<comment type="caution">
    <text evidence="1">The sequence shown here is derived from an EMBL/GenBank/DDBJ whole genome shotgun (WGS) entry which is preliminary data.</text>
</comment>
<accession>A0A7V2ZL45</accession>
<reference evidence="1" key="1">
    <citation type="journal article" date="2020" name="mSystems">
        <title>Genome- and Community-Level Interaction Insights into Carbon Utilization and Element Cycling Functions of Hydrothermarchaeota in Hydrothermal Sediment.</title>
        <authorList>
            <person name="Zhou Z."/>
            <person name="Liu Y."/>
            <person name="Xu W."/>
            <person name="Pan J."/>
            <person name="Luo Z.H."/>
            <person name="Li M."/>
        </authorList>
    </citation>
    <scope>NUCLEOTIDE SEQUENCE [LARGE SCALE GENOMIC DNA]</scope>
    <source>
        <strain evidence="1">SpSt-479</strain>
    </source>
</reference>
<dbReference type="EMBL" id="DSUJ01000008">
    <property type="protein sequence ID" value="HFI91932.1"/>
    <property type="molecule type" value="Genomic_DNA"/>
</dbReference>
<protein>
    <submittedName>
        <fullName evidence="1">Uncharacterized protein</fullName>
    </submittedName>
</protein>
<gene>
    <name evidence="1" type="ORF">ENS31_10475</name>
</gene>
<sequence length="147" mass="16559">MKKIKIIGLISVILISLIGIPSVKHFCDMMDISFSGGCESSCNYEPESDLTTDACCSAEMANHFTIVLVTQDYNCCSDEFIFNKIDDEFLINKTELLSRTLNSEIIINIPLDKTLTEFTSARFFIRDLSPPSVYKPEIYLSTHSLLI</sequence>
<evidence type="ECO:0000313" key="1">
    <source>
        <dbReference type="EMBL" id="HFI91932.1"/>
    </source>
</evidence>
<organism evidence="1">
    <name type="scientific">Ignavibacterium album</name>
    <dbReference type="NCBI Taxonomy" id="591197"/>
    <lineage>
        <taxon>Bacteria</taxon>
        <taxon>Pseudomonadati</taxon>
        <taxon>Ignavibacteriota</taxon>
        <taxon>Ignavibacteria</taxon>
        <taxon>Ignavibacteriales</taxon>
        <taxon>Ignavibacteriaceae</taxon>
        <taxon>Ignavibacterium</taxon>
    </lineage>
</organism>
<dbReference type="AlphaFoldDB" id="A0A7V2ZL45"/>